<evidence type="ECO:0000256" key="9">
    <source>
        <dbReference type="ARBA" id="ARBA00023264"/>
    </source>
</evidence>
<keyword evidence="13" id="KW-1185">Reference proteome</keyword>
<dbReference type="Pfam" id="PF02666">
    <property type="entry name" value="PS_Dcarbxylase"/>
    <property type="match status" value="1"/>
</dbReference>
<evidence type="ECO:0000256" key="1">
    <source>
        <dbReference type="ARBA" id="ARBA00001928"/>
    </source>
</evidence>
<gene>
    <name evidence="12" type="ORF">GOMPHAMPRED_002442</name>
</gene>
<organism evidence="12 13">
    <name type="scientific">Gomphillus americanus</name>
    <dbReference type="NCBI Taxonomy" id="1940652"/>
    <lineage>
        <taxon>Eukaryota</taxon>
        <taxon>Fungi</taxon>
        <taxon>Dikarya</taxon>
        <taxon>Ascomycota</taxon>
        <taxon>Pezizomycotina</taxon>
        <taxon>Lecanoromycetes</taxon>
        <taxon>OSLEUM clade</taxon>
        <taxon>Ostropomycetidae</taxon>
        <taxon>Ostropales</taxon>
        <taxon>Graphidaceae</taxon>
        <taxon>Gomphilloideae</taxon>
        <taxon>Gomphillus</taxon>
    </lineage>
</organism>
<reference evidence="12" key="1">
    <citation type="submission" date="2021-03" db="EMBL/GenBank/DDBJ databases">
        <authorList>
            <person name="Tagirdzhanova G."/>
        </authorList>
    </citation>
    <scope>NUCLEOTIDE SEQUENCE</scope>
</reference>
<dbReference type="PANTHER" id="PTHR10067">
    <property type="entry name" value="PHOSPHATIDYLSERINE DECARBOXYLASE"/>
    <property type="match status" value="1"/>
</dbReference>
<keyword evidence="9" id="KW-1208">Phospholipid metabolism</keyword>
<comment type="pathway">
    <text evidence="2">Lipid metabolism.</text>
</comment>
<name>A0A8H3FE72_9LECA</name>
<keyword evidence="10" id="KW-0670">Pyruvate</keyword>
<keyword evidence="4" id="KW-0444">Lipid biosynthesis</keyword>
<keyword evidence="6" id="KW-0443">Lipid metabolism</keyword>
<protein>
    <recommendedName>
        <fullName evidence="3">phosphatidylserine decarboxylase</fullName>
        <ecNumber evidence="3">4.1.1.65</ecNumber>
    </recommendedName>
</protein>
<comment type="cofactor">
    <cofactor evidence="1">
        <name>pyruvate</name>
        <dbReference type="ChEBI" id="CHEBI:15361"/>
    </cofactor>
</comment>
<evidence type="ECO:0000256" key="5">
    <source>
        <dbReference type="ARBA" id="ARBA00022793"/>
    </source>
</evidence>
<dbReference type="NCBIfam" id="TIGR00163">
    <property type="entry name" value="PS_decarb"/>
    <property type="match status" value="1"/>
</dbReference>
<dbReference type="InterPro" id="IPR003817">
    <property type="entry name" value="PS_Dcarbxylase"/>
</dbReference>
<comment type="pathway">
    <text evidence="11">Phospholipid metabolism; phosphatidylethanolamine biosynthesis.</text>
</comment>
<sequence length="395" mass="43619">MSSTTFSQDDTKALGEGHVLSYEASATALKALTEATTSNHGIDPQQTLHAPANTDQGQSWIQRHFNISGLTSKLDSLENNFHMGNYVIDRKTGEKSFEAMSIYVRMGMHLLYYGTEQEKLLHDQRVLGLLKSQSEKMGRAYDMPESVAHIAPFIESFQLGSTMQEMIQPDPAKYPNFNAFFAREIRSDARPVDEPNNDSVTSSPADCRLTAFPTIDLATKYWIKGFGFTLDRLFSDATLAQELAGGSMVIARLAPQDYHRWHAPVSGTVENVKEIPGAYYTVNPQAINEAGTMDVFCENRRSVMTVKRDGTGSKVVIIAVGAMLVGSIKYNQGMDQPGAHFKRGQCLGAFCYGGSTVIVVYPKGEVNLDEDLVKNSIEQNCETLMRVGWRVGITT</sequence>
<evidence type="ECO:0000256" key="6">
    <source>
        <dbReference type="ARBA" id="ARBA00023098"/>
    </source>
</evidence>
<evidence type="ECO:0000256" key="3">
    <source>
        <dbReference type="ARBA" id="ARBA00012243"/>
    </source>
</evidence>
<comment type="caution">
    <text evidence="12">The sequence shown here is derived from an EMBL/GenBank/DDBJ whole genome shotgun (WGS) entry which is preliminary data.</text>
</comment>
<dbReference type="UniPathway" id="UPA00558"/>
<evidence type="ECO:0000256" key="4">
    <source>
        <dbReference type="ARBA" id="ARBA00022516"/>
    </source>
</evidence>
<accession>A0A8H3FE72</accession>
<evidence type="ECO:0000256" key="11">
    <source>
        <dbReference type="ARBA" id="ARBA00024326"/>
    </source>
</evidence>
<dbReference type="EC" id="4.1.1.65" evidence="3"/>
<dbReference type="GO" id="GO:0006646">
    <property type="term" value="P:phosphatidylethanolamine biosynthetic process"/>
    <property type="evidence" value="ECO:0007669"/>
    <property type="project" value="UniProtKB-UniPathway"/>
</dbReference>
<keyword evidence="7" id="KW-0594">Phospholipid biosynthesis</keyword>
<evidence type="ECO:0000313" key="13">
    <source>
        <dbReference type="Proteomes" id="UP000664169"/>
    </source>
</evidence>
<evidence type="ECO:0000256" key="7">
    <source>
        <dbReference type="ARBA" id="ARBA00023209"/>
    </source>
</evidence>
<dbReference type="OrthoDB" id="5973539at2759"/>
<keyword evidence="8" id="KW-0456">Lyase</keyword>
<evidence type="ECO:0000256" key="10">
    <source>
        <dbReference type="ARBA" id="ARBA00023317"/>
    </source>
</evidence>
<dbReference type="PANTHER" id="PTHR10067:SF17">
    <property type="entry name" value="PHOSPHATIDYLSERINE DECARBOXYLASE PROENZYME 2"/>
    <property type="match status" value="1"/>
</dbReference>
<dbReference type="InterPro" id="IPR033177">
    <property type="entry name" value="PSD-B"/>
</dbReference>
<evidence type="ECO:0000256" key="2">
    <source>
        <dbReference type="ARBA" id="ARBA00005189"/>
    </source>
</evidence>
<evidence type="ECO:0000256" key="8">
    <source>
        <dbReference type="ARBA" id="ARBA00023239"/>
    </source>
</evidence>
<evidence type="ECO:0000313" key="12">
    <source>
        <dbReference type="EMBL" id="CAF9921914.1"/>
    </source>
</evidence>
<dbReference type="GO" id="GO:0004609">
    <property type="term" value="F:phosphatidylserine decarboxylase activity"/>
    <property type="evidence" value="ECO:0007669"/>
    <property type="project" value="UniProtKB-EC"/>
</dbReference>
<dbReference type="AlphaFoldDB" id="A0A8H3FE72"/>
<dbReference type="Proteomes" id="UP000664169">
    <property type="component" value="Unassembled WGS sequence"/>
</dbReference>
<proteinExistence type="predicted"/>
<dbReference type="EMBL" id="CAJPDQ010000017">
    <property type="protein sequence ID" value="CAF9921914.1"/>
    <property type="molecule type" value="Genomic_DNA"/>
</dbReference>
<keyword evidence="5" id="KW-0210">Decarboxylase</keyword>